<keyword evidence="1" id="KW-0678">Repressor</keyword>
<feature type="domain" description="HTH merR-type" evidence="5">
    <location>
        <begin position="61"/>
        <end position="131"/>
    </location>
</feature>
<protein>
    <submittedName>
        <fullName evidence="6">MerR family transcriptional regulator</fullName>
    </submittedName>
</protein>
<evidence type="ECO:0000256" key="4">
    <source>
        <dbReference type="ARBA" id="ARBA00023163"/>
    </source>
</evidence>
<dbReference type="InterPro" id="IPR047057">
    <property type="entry name" value="MerR_fam"/>
</dbReference>
<evidence type="ECO:0000313" key="7">
    <source>
        <dbReference type="Proteomes" id="UP000265882"/>
    </source>
</evidence>
<name>A0A3A4NQA8_ABYX5</name>
<dbReference type="PANTHER" id="PTHR30204:SF69">
    <property type="entry name" value="MERR-FAMILY TRANSCRIPTIONAL REGULATOR"/>
    <property type="match status" value="1"/>
</dbReference>
<dbReference type="AlphaFoldDB" id="A0A3A4NQA8"/>
<accession>A0A3A4NQA8</accession>
<proteinExistence type="predicted"/>
<reference evidence="6 7" key="1">
    <citation type="journal article" date="2017" name="ISME J.">
        <title>Energy and carbon metabolisms in a deep terrestrial subsurface fluid microbial community.</title>
        <authorList>
            <person name="Momper L."/>
            <person name="Jungbluth S.P."/>
            <person name="Lee M.D."/>
            <person name="Amend J.P."/>
        </authorList>
    </citation>
    <scope>NUCLEOTIDE SEQUENCE [LARGE SCALE GENOMIC DNA]</scope>
    <source>
        <strain evidence="6">SURF_5</strain>
    </source>
</reference>
<dbReference type="InterPro" id="IPR000551">
    <property type="entry name" value="MerR-type_HTH_dom"/>
</dbReference>
<sequence>MNCEMRLWFSVDSALFYLTTRAALYKIIYQAKLDSLFSRPLSHIRAESGCVFMEKVSQIKRMKIQELAKQAGVSKSTIHYYMEKQLLPSPVKLNRTSALYDESYIERIRLIRRLQKKAFLPLGRIKRLLDTVQDMEMLENVLHISSHYAGWLADASRGRPLCEADIAAEFGFFPETLERLEQLGVLHPEVKRGNRIYHPEDVEILRILLRMSELGFTPARGWPLEALCIYVEAAGHLAEREVEQLFQRMMDGLHPRDTQDLFGGMGEDLFLGLFLWMRRKAIRKAFAVRLKKIHPPEGARIKAGE</sequence>
<dbReference type="PANTHER" id="PTHR30204">
    <property type="entry name" value="REDOX-CYCLING DRUG-SENSING TRANSCRIPTIONAL ACTIVATOR SOXR"/>
    <property type="match status" value="1"/>
</dbReference>
<keyword evidence="2" id="KW-0805">Transcription regulation</keyword>
<dbReference type="Gene3D" id="1.10.1660.10">
    <property type="match status" value="2"/>
</dbReference>
<keyword evidence="3" id="KW-0238">DNA-binding</keyword>
<dbReference type="Pfam" id="PF13411">
    <property type="entry name" value="MerR_1"/>
    <property type="match status" value="2"/>
</dbReference>
<evidence type="ECO:0000256" key="1">
    <source>
        <dbReference type="ARBA" id="ARBA00022491"/>
    </source>
</evidence>
<keyword evidence="4" id="KW-0804">Transcription</keyword>
<dbReference type="GO" id="GO:0003677">
    <property type="term" value="F:DNA binding"/>
    <property type="evidence" value="ECO:0007669"/>
    <property type="project" value="UniProtKB-KW"/>
</dbReference>
<comment type="caution">
    <text evidence="6">The sequence shown here is derived from an EMBL/GenBank/DDBJ whole genome shotgun (WGS) entry which is preliminary data.</text>
</comment>
<evidence type="ECO:0000259" key="5">
    <source>
        <dbReference type="PROSITE" id="PS50937"/>
    </source>
</evidence>
<dbReference type="EMBL" id="QZKU01000054">
    <property type="protein sequence ID" value="RJP22763.1"/>
    <property type="molecule type" value="Genomic_DNA"/>
</dbReference>
<dbReference type="PROSITE" id="PS50937">
    <property type="entry name" value="HTH_MERR_2"/>
    <property type="match status" value="1"/>
</dbReference>
<organism evidence="6 7">
    <name type="scientific">Abyssobacteria bacterium (strain SURF_5)</name>
    <dbReference type="NCBI Taxonomy" id="2093360"/>
    <lineage>
        <taxon>Bacteria</taxon>
        <taxon>Pseudomonadati</taxon>
        <taxon>Candidatus Hydrogenedentota</taxon>
        <taxon>Candidatus Abyssobacteria</taxon>
    </lineage>
</organism>
<dbReference type="SUPFAM" id="SSF46955">
    <property type="entry name" value="Putative DNA-binding domain"/>
    <property type="match status" value="2"/>
</dbReference>
<dbReference type="SMART" id="SM00422">
    <property type="entry name" value="HTH_MERR"/>
    <property type="match status" value="1"/>
</dbReference>
<evidence type="ECO:0000256" key="3">
    <source>
        <dbReference type="ARBA" id="ARBA00023125"/>
    </source>
</evidence>
<dbReference type="PRINTS" id="PR00040">
    <property type="entry name" value="HTHMERR"/>
</dbReference>
<dbReference type="GO" id="GO:0003700">
    <property type="term" value="F:DNA-binding transcription factor activity"/>
    <property type="evidence" value="ECO:0007669"/>
    <property type="project" value="InterPro"/>
</dbReference>
<dbReference type="Proteomes" id="UP000265882">
    <property type="component" value="Unassembled WGS sequence"/>
</dbReference>
<evidence type="ECO:0000313" key="6">
    <source>
        <dbReference type="EMBL" id="RJP22763.1"/>
    </source>
</evidence>
<gene>
    <name evidence="6" type="ORF">C4520_07855</name>
</gene>
<evidence type="ECO:0000256" key="2">
    <source>
        <dbReference type="ARBA" id="ARBA00023015"/>
    </source>
</evidence>
<dbReference type="InterPro" id="IPR009061">
    <property type="entry name" value="DNA-bd_dom_put_sf"/>
</dbReference>